<dbReference type="Pfam" id="PF04892">
    <property type="entry name" value="VanZ"/>
    <property type="match status" value="1"/>
</dbReference>
<feature type="domain" description="VanZ-like" evidence="2">
    <location>
        <begin position="78"/>
        <end position="185"/>
    </location>
</feature>
<organism evidence="3 4">
    <name type="scientific">Listeria weihenstephanensis</name>
    <dbReference type="NCBI Taxonomy" id="1006155"/>
    <lineage>
        <taxon>Bacteria</taxon>
        <taxon>Bacillati</taxon>
        <taxon>Bacillota</taxon>
        <taxon>Bacilli</taxon>
        <taxon>Bacillales</taxon>
        <taxon>Listeriaceae</taxon>
        <taxon>Listeria</taxon>
    </lineage>
</organism>
<evidence type="ECO:0000313" key="4">
    <source>
        <dbReference type="Proteomes" id="UP000223060"/>
    </source>
</evidence>
<dbReference type="Proteomes" id="UP000223060">
    <property type="component" value="Chromosome"/>
</dbReference>
<dbReference type="KEGG" id="lwi:UE46_03420"/>
<evidence type="ECO:0000313" key="3">
    <source>
        <dbReference type="EMBL" id="AQY50178.1"/>
    </source>
</evidence>
<dbReference type="EMBL" id="CP011102">
    <property type="protein sequence ID" value="AQY50178.1"/>
    <property type="molecule type" value="Genomic_DNA"/>
</dbReference>
<keyword evidence="4" id="KW-1185">Reference proteome</keyword>
<feature type="transmembrane region" description="Helical" evidence="1">
    <location>
        <begin position="168"/>
        <end position="186"/>
    </location>
</feature>
<keyword evidence="1" id="KW-0472">Membrane</keyword>
<feature type="transmembrane region" description="Helical" evidence="1">
    <location>
        <begin position="109"/>
        <end position="131"/>
    </location>
</feature>
<reference evidence="4" key="1">
    <citation type="submission" date="2015-03" db="EMBL/GenBank/DDBJ databases">
        <authorList>
            <person name="Ferrari E."/>
            <person name="Walter M.C."/>
            <person name="Huptas C."/>
            <person name="Scherer S."/>
            <person name="Mueller-Herbst S."/>
        </authorList>
    </citation>
    <scope>NUCLEOTIDE SEQUENCE [LARGE SCALE GENOMIC DNA]</scope>
    <source>
        <strain evidence="4">LWP01</strain>
    </source>
</reference>
<feature type="transmembrane region" description="Helical" evidence="1">
    <location>
        <begin position="45"/>
        <end position="64"/>
    </location>
</feature>
<evidence type="ECO:0000256" key="1">
    <source>
        <dbReference type="SAM" id="Phobius"/>
    </source>
</evidence>
<sequence length="196" mass="21951">MKKLTIWTVLPVLSLCAAVMMYYIWFQGWLQFYLRDVMEVVDHMGYITVGVTALMLYLSAVQLVNWKINKSLLVLIYVIYFGVMIGLLFGKASGAQGFSTDTFGFVDTFISGNLRVITIGNVLAFVPIGFLMKKLSPLMALSSAGIMIFIVEGLQYALHVGYFDTGDVFLNVSGIMIGYVMIRIFSSSHKHIIEQK</sequence>
<dbReference type="AlphaFoldDB" id="A0A1S7FRV3"/>
<feature type="transmembrane region" description="Helical" evidence="1">
    <location>
        <begin position="71"/>
        <end position="89"/>
    </location>
</feature>
<accession>A0A1S7FRV3</accession>
<feature type="transmembrane region" description="Helical" evidence="1">
    <location>
        <begin position="7"/>
        <end position="25"/>
    </location>
</feature>
<keyword evidence="1" id="KW-1133">Transmembrane helix</keyword>
<protein>
    <submittedName>
        <fullName evidence="3">Transporter</fullName>
    </submittedName>
</protein>
<proteinExistence type="predicted"/>
<dbReference type="RefSeq" id="WP_036061408.1">
    <property type="nucleotide sequence ID" value="NZ_CP011102.1"/>
</dbReference>
<evidence type="ECO:0000259" key="2">
    <source>
        <dbReference type="Pfam" id="PF04892"/>
    </source>
</evidence>
<keyword evidence="1" id="KW-0812">Transmembrane</keyword>
<dbReference type="InterPro" id="IPR006976">
    <property type="entry name" value="VanZ-like"/>
</dbReference>
<feature type="transmembrane region" description="Helical" evidence="1">
    <location>
        <begin position="138"/>
        <end position="156"/>
    </location>
</feature>
<name>A0A1S7FRV3_9LIST</name>
<gene>
    <name evidence="3" type="ORF">UE46_03420</name>
</gene>